<reference evidence="4" key="1">
    <citation type="submission" date="2016-06" db="UniProtKB">
        <authorList>
            <consortium name="WormBaseParasite"/>
        </authorList>
    </citation>
    <scope>IDENTIFICATION</scope>
</reference>
<accession>A0A183JH30</accession>
<dbReference type="AlphaFoldDB" id="A0A183JH30"/>
<evidence type="ECO:0000313" key="3">
    <source>
        <dbReference type="Proteomes" id="UP000279833"/>
    </source>
</evidence>
<sequence>MKTLSRKQDRKDKKTAVKNRRTRTEKVKTQGERTEASKQIDRSIGADKQKYVEDIATTVEKAAREGNMKQLYDTRHKSDFDDARHSIQEE</sequence>
<protein>
    <submittedName>
        <fullName evidence="4">4F5 domain-containing protein</fullName>
    </submittedName>
</protein>
<dbReference type="EMBL" id="UZAK01001785">
    <property type="protein sequence ID" value="VDO71465.1"/>
    <property type="molecule type" value="Genomic_DNA"/>
</dbReference>
<feature type="region of interest" description="Disordered" evidence="1">
    <location>
        <begin position="1"/>
        <end position="43"/>
    </location>
</feature>
<dbReference type="Proteomes" id="UP000279833">
    <property type="component" value="Unassembled WGS sequence"/>
</dbReference>
<evidence type="ECO:0000313" key="4">
    <source>
        <dbReference type="WBParaSite" id="SCUD_0000200201-mRNA-1"/>
    </source>
</evidence>
<keyword evidence="3" id="KW-1185">Reference proteome</keyword>
<feature type="region of interest" description="Disordered" evidence="1">
    <location>
        <begin position="63"/>
        <end position="90"/>
    </location>
</feature>
<proteinExistence type="predicted"/>
<name>A0A183JH30_9TREM</name>
<dbReference type="WBParaSite" id="SCUD_0000200201-mRNA-1">
    <property type="protein sequence ID" value="SCUD_0000200201-mRNA-1"/>
    <property type="gene ID" value="SCUD_0000200201"/>
</dbReference>
<evidence type="ECO:0000313" key="2">
    <source>
        <dbReference type="EMBL" id="VDO71465.1"/>
    </source>
</evidence>
<feature type="compositionally biased region" description="Basic and acidic residues" evidence="1">
    <location>
        <begin position="22"/>
        <end position="43"/>
    </location>
</feature>
<reference evidence="2 3" key="2">
    <citation type="submission" date="2018-11" db="EMBL/GenBank/DDBJ databases">
        <authorList>
            <consortium name="Pathogen Informatics"/>
        </authorList>
    </citation>
    <scope>NUCLEOTIDE SEQUENCE [LARGE SCALE GENOMIC DNA]</scope>
    <source>
        <strain evidence="2">Dakar</strain>
        <strain evidence="3">Dakar, Senegal</strain>
    </source>
</reference>
<gene>
    <name evidence="2" type="ORF">SCUD_LOCUS2003</name>
</gene>
<evidence type="ECO:0000256" key="1">
    <source>
        <dbReference type="SAM" id="MobiDB-lite"/>
    </source>
</evidence>
<feature type="compositionally biased region" description="Basic and acidic residues" evidence="1">
    <location>
        <begin position="1"/>
        <end position="15"/>
    </location>
</feature>
<organism evidence="4">
    <name type="scientific">Schistosoma curassoni</name>
    <dbReference type="NCBI Taxonomy" id="6186"/>
    <lineage>
        <taxon>Eukaryota</taxon>
        <taxon>Metazoa</taxon>
        <taxon>Spiralia</taxon>
        <taxon>Lophotrochozoa</taxon>
        <taxon>Platyhelminthes</taxon>
        <taxon>Trematoda</taxon>
        <taxon>Digenea</taxon>
        <taxon>Strigeidida</taxon>
        <taxon>Schistosomatoidea</taxon>
        <taxon>Schistosomatidae</taxon>
        <taxon>Schistosoma</taxon>
    </lineage>
</organism>